<evidence type="ECO:0000313" key="2">
    <source>
        <dbReference type="EMBL" id="SSX25336.1"/>
    </source>
</evidence>
<gene>
    <name evidence="2" type="primary">CSON012210</name>
</gene>
<keyword evidence="1" id="KW-1133">Transmembrane helix</keyword>
<dbReference type="AlphaFoldDB" id="A0A336M4Y9"/>
<protein>
    <submittedName>
        <fullName evidence="2">CSON012210 protein</fullName>
    </submittedName>
</protein>
<name>A0A336M4Y9_CULSO</name>
<reference evidence="2" key="1">
    <citation type="submission" date="2018-07" db="EMBL/GenBank/DDBJ databases">
        <authorList>
            <person name="Quirk P.G."/>
            <person name="Krulwich T.A."/>
        </authorList>
    </citation>
    <scope>NUCLEOTIDE SEQUENCE</scope>
</reference>
<organism evidence="2">
    <name type="scientific">Culicoides sonorensis</name>
    <name type="common">Biting midge</name>
    <dbReference type="NCBI Taxonomy" id="179676"/>
    <lineage>
        <taxon>Eukaryota</taxon>
        <taxon>Metazoa</taxon>
        <taxon>Ecdysozoa</taxon>
        <taxon>Arthropoda</taxon>
        <taxon>Hexapoda</taxon>
        <taxon>Insecta</taxon>
        <taxon>Pterygota</taxon>
        <taxon>Neoptera</taxon>
        <taxon>Endopterygota</taxon>
        <taxon>Diptera</taxon>
        <taxon>Nematocera</taxon>
        <taxon>Chironomoidea</taxon>
        <taxon>Ceratopogonidae</taxon>
        <taxon>Ceratopogoninae</taxon>
        <taxon>Culicoides</taxon>
        <taxon>Monoculicoides</taxon>
    </lineage>
</organism>
<proteinExistence type="predicted"/>
<accession>A0A336M4Y9</accession>
<evidence type="ECO:0000256" key="1">
    <source>
        <dbReference type="SAM" id="Phobius"/>
    </source>
</evidence>
<dbReference type="EMBL" id="UFQT01000562">
    <property type="protein sequence ID" value="SSX25336.1"/>
    <property type="molecule type" value="Genomic_DNA"/>
</dbReference>
<keyword evidence="1" id="KW-0812">Transmembrane</keyword>
<keyword evidence="1" id="KW-0472">Membrane</keyword>
<feature type="transmembrane region" description="Helical" evidence="1">
    <location>
        <begin position="18"/>
        <end position="39"/>
    </location>
</feature>
<sequence length="103" mass="11794">MTKIKMGLNQSSNKLRKLFYLICVFDLITFYVSFGNFAVEAAIGYSATYTNNGNAANKYSKQTNQQEMELDYTEMRGDSSRIEVSSISKVNYQLNQLNLLEHK</sequence>
<dbReference type="VEuPathDB" id="VectorBase:CSON012210"/>